<evidence type="ECO:0000313" key="2">
    <source>
        <dbReference type="Proteomes" id="UP000515472"/>
    </source>
</evidence>
<sequence length="202" mass="22589">MPHNNLPHPDMITRSEEFRQVLTPELFAYLLSLIPTPEKYAAMHERFEGSVTGFLKGDPEMVKQCEEARIELNKAMSIVQGIGKAVSVVDPTVQEKLGIVHQKASSSSAALTAAKDLRLFFDKNDQPYCSVTRLAGAKGYDLWFCEGEPSVESNWKLLTWSSSCQGIYLTGLNRTRTNYLKLRGKRGNELGPWSNMVILPPV</sequence>
<protein>
    <submittedName>
        <fullName evidence="1">Uncharacterized protein</fullName>
    </submittedName>
</protein>
<dbReference type="AlphaFoldDB" id="A0A6S6LZV4"/>
<organism evidence="1 2">
    <name type="scientific">Citrifermentans bremense</name>
    <dbReference type="NCBI Taxonomy" id="60035"/>
    <lineage>
        <taxon>Bacteria</taxon>
        <taxon>Pseudomonadati</taxon>
        <taxon>Thermodesulfobacteriota</taxon>
        <taxon>Desulfuromonadia</taxon>
        <taxon>Geobacterales</taxon>
        <taxon>Geobacteraceae</taxon>
        <taxon>Citrifermentans</taxon>
    </lineage>
</organism>
<dbReference type="KEGG" id="gbn:GEOBRER4_18330"/>
<dbReference type="EMBL" id="AP023213">
    <property type="protein sequence ID" value="BCG47083.1"/>
    <property type="molecule type" value="Genomic_DNA"/>
</dbReference>
<gene>
    <name evidence="1" type="ORF">GEOBRER4_n1906</name>
</gene>
<dbReference type="RefSeq" id="WP_185245156.1">
    <property type="nucleotide sequence ID" value="NZ_AP023213.1"/>
</dbReference>
<reference evidence="1 2" key="1">
    <citation type="submission" date="2020-06" db="EMBL/GenBank/DDBJ databases">
        <title>Interaction of electrochemicaly active bacteria, Geobacter bremensis R4 on different carbon anode.</title>
        <authorList>
            <person name="Meng L."/>
            <person name="Yoshida N."/>
        </authorList>
    </citation>
    <scope>NUCLEOTIDE SEQUENCE [LARGE SCALE GENOMIC DNA]</scope>
    <source>
        <strain evidence="1 2">R4</strain>
    </source>
</reference>
<keyword evidence="2" id="KW-1185">Reference proteome</keyword>
<accession>A0A6S6LZV4</accession>
<name>A0A6S6LZV4_9BACT</name>
<dbReference type="Proteomes" id="UP000515472">
    <property type="component" value="Chromosome"/>
</dbReference>
<evidence type="ECO:0000313" key="1">
    <source>
        <dbReference type="EMBL" id="BCG47083.1"/>
    </source>
</evidence>
<proteinExistence type="predicted"/>